<feature type="domain" description="NAD(P)-binding" evidence="1">
    <location>
        <begin position="8"/>
        <end position="168"/>
    </location>
</feature>
<evidence type="ECO:0000313" key="3">
    <source>
        <dbReference type="Proteomes" id="UP000030651"/>
    </source>
</evidence>
<dbReference type="HOGENOM" id="CLU_007383_12_2_1"/>
<dbReference type="AlphaFoldDB" id="W3XI11"/>
<proteinExistence type="predicted"/>
<sequence length="359" mass="38307">MVNIFFVGGTGHIGGAVLDQLLQKYADAKVKALVRDEAKGSRLVAKYPSVEVIVGTTTDLELLEKASKEADIVVNTSPDITHDAGIKAILSGLKARGGPNKPYYIHTSGASLIWDEPTGSKDAHWWDDITDVQDIIGFKGEAYTHAVTDKIVRDGASDVNVAIVSPGFVGGMSPSIEHPTPITTPAIFLTARAFKSGWQIDQGENIHAWIDVSDLAKIFIILVDKATAELAGTAVSAPFPLWGPEAYYFGVGENISFADFMQGLAPVLKDQGVIGSAEIKSVSVTEAARASIAGSDYDPDAPPPALDSWAMHIAIMYGINMRLKPSRAEQLGWKADKGSVVESFPQVVAEFLKNEKASA</sequence>
<dbReference type="GeneID" id="19268693"/>
<dbReference type="InterPro" id="IPR036291">
    <property type="entry name" value="NAD(P)-bd_dom_sf"/>
</dbReference>
<accession>W3XI11</accession>
<name>W3XI11_PESFW</name>
<reference evidence="3" key="1">
    <citation type="journal article" date="2015" name="BMC Genomics">
        <title>Genomic and transcriptomic analysis of the endophytic fungus Pestalotiopsis fici reveals its lifestyle and high potential for synthesis of natural products.</title>
        <authorList>
            <person name="Wang X."/>
            <person name="Zhang X."/>
            <person name="Liu L."/>
            <person name="Xiang M."/>
            <person name="Wang W."/>
            <person name="Sun X."/>
            <person name="Che Y."/>
            <person name="Guo L."/>
            <person name="Liu G."/>
            <person name="Guo L."/>
            <person name="Wang C."/>
            <person name="Yin W.B."/>
            <person name="Stadler M."/>
            <person name="Zhang X."/>
            <person name="Liu X."/>
        </authorList>
    </citation>
    <scope>NUCLEOTIDE SEQUENCE [LARGE SCALE GENOMIC DNA]</scope>
    <source>
        <strain evidence="3">W106-1 / CGMCC3.15140</strain>
    </source>
</reference>
<organism evidence="2 3">
    <name type="scientific">Pestalotiopsis fici (strain W106-1 / CGMCC3.15140)</name>
    <dbReference type="NCBI Taxonomy" id="1229662"/>
    <lineage>
        <taxon>Eukaryota</taxon>
        <taxon>Fungi</taxon>
        <taxon>Dikarya</taxon>
        <taxon>Ascomycota</taxon>
        <taxon>Pezizomycotina</taxon>
        <taxon>Sordariomycetes</taxon>
        <taxon>Xylariomycetidae</taxon>
        <taxon>Amphisphaeriales</taxon>
        <taxon>Sporocadaceae</taxon>
        <taxon>Pestalotiopsis</taxon>
    </lineage>
</organism>
<dbReference type="Gene3D" id="3.40.50.720">
    <property type="entry name" value="NAD(P)-binding Rossmann-like Domain"/>
    <property type="match status" value="1"/>
</dbReference>
<dbReference type="SUPFAM" id="SSF51735">
    <property type="entry name" value="NAD(P)-binding Rossmann-fold domains"/>
    <property type="match status" value="1"/>
</dbReference>
<dbReference type="KEGG" id="pfy:PFICI_03680"/>
<dbReference type="GO" id="GO:0005737">
    <property type="term" value="C:cytoplasm"/>
    <property type="evidence" value="ECO:0007669"/>
    <property type="project" value="TreeGrafter"/>
</dbReference>
<dbReference type="eggNOG" id="ENOG502QUQM">
    <property type="taxonomic scope" value="Eukaryota"/>
</dbReference>
<protein>
    <recommendedName>
        <fullName evidence="1">NAD(P)-binding domain-containing protein</fullName>
    </recommendedName>
</protein>
<dbReference type="EMBL" id="KI912110">
    <property type="protein sequence ID" value="ETS85655.1"/>
    <property type="molecule type" value="Genomic_DNA"/>
</dbReference>
<dbReference type="GO" id="GO:0004029">
    <property type="term" value="F:aldehyde dehydrogenase (NAD+) activity"/>
    <property type="evidence" value="ECO:0007669"/>
    <property type="project" value="TreeGrafter"/>
</dbReference>
<dbReference type="OrthoDB" id="2130169at2759"/>
<dbReference type="RefSeq" id="XP_007830452.1">
    <property type="nucleotide sequence ID" value="XM_007832261.1"/>
</dbReference>
<gene>
    <name evidence="2" type="ORF">PFICI_03680</name>
</gene>
<dbReference type="InterPro" id="IPR016040">
    <property type="entry name" value="NAD(P)-bd_dom"/>
</dbReference>
<dbReference type="InParanoid" id="W3XI11"/>
<dbReference type="Pfam" id="PF13460">
    <property type="entry name" value="NAD_binding_10"/>
    <property type="match status" value="1"/>
</dbReference>
<dbReference type="Proteomes" id="UP000030651">
    <property type="component" value="Unassembled WGS sequence"/>
</dbReference>
<evidence type="ECO:0000259" key="1">
    <source>
        <dbReference type="Pfam" id="PF13460"/>
    </source>
</evidence>
<evidence type="ECO:0000313" key="2">
    <source>
        <dbReference type="EMBL" id="ETS85655.1"/>
    </source>
</evidence>
<dbReference type="STRING" id="1229662.W3XI11"/>
<dbReference type="PANTHER" id="PTHR48079">
    <property type="entry name" value="PROTEIN YEEZ"/>
    <property type="match status" value="1"/>
</dbReference>
<dbReference type="OMA" id="DEREQTW"/>
<dbReference type="InterPro" id="IPR051783">
    <property type="entry name" value="NAD(P)-dependent_oxidoreduct"/>
</dbReference>
<dbReference type="PANTHER" id="PTHR48079:SF6">
    <property type="entry name" value="NAD(P)-BINDING DOMAIN-CONTAINING PROTEIN-RELATED"/>
    <property type="match status" value="1"/>
</dbReference>
<keyword evidence="3" id="KW-1185">Reference proteome</keyword>
<dbReference type="FunCoup" id="W3XI11">
    <property type="interactions" value="33"/>
</dbReference>